<reference evidence="9" key="1">
    <citation type="submission" date="2016-10" db="EMBL/GenBank/DDBJ databases">
        <authorList>
            <person name="Varghese N."/>
            <person name="Submissions S."/>
        </authorList>
    </citation>
    <scope>NUCLEOTIDE SEQUENCE [LARGE SCALE GENOMIC DNA]</scope>
    <source>
        <strain evidence="9">DSM 45460</strain>
    </source>
</reference>
<evidence type="ECO:0000259" key="4">
    <source>
        <dbReference type="Pfam" id="PF05592"/>
    </source>
</evidence>
<comment type="catalytic activity">
    <reaction evidence="1">
        <text>Hydrolysis of terminal non-reducing alpha-L-rhamnose residues in alpha-L-rhamnosides.</text>
        <dbReference type="EC" id="3.2.1.40"/>
    </reaction>
</comment>
<dbReference type="Pfam" id="PF05592">
    <property type="entry name" value="Bac_rhamnosid"/>
    <property type="match status" value="1"/>
</dbReference>
<dbReference type="Gene3D" id="2.60.420.10">
    <property type="entry name" value="Maltose phosphorylase, domain 3"/>
    <property type="match status" value="1"/>
</dbReference>
<dbReference type="Gene3D" id="1.50.10.10">
    <property type="match status" value="1"/>
</dbReference>
<dbReference type="InterPro" id="IPR035398">
    <property type="entry name" value="Bac_rhamnosid_C"/>
</dbReference>
<evidence type="ECO:0000259" key="6">
    <source>
        <dbReference type="Pfam" id="PF17389"/>
    </source>
</evidence>
<dbReference type="GO" id="GO:0005975">
    <property type="term" value="P:carbohydrate metabolic process"/>
    <property type="evidence" value="ECO:0007669"/>
    <property type="project" value="InterPro"/>
</dbReference>
<dbReference type="OrthoDB" id="9761045at2"/>
<dbReference type="GO" id="GO:0030596">
    <property type="term" value="F:alpha-L-rhamnosidase activity"/>
    <property type="evidence" value="ECO:0007669"/>
    <property type="project" value="UniProtKB-EC"/>
</dbReference>
<gene>
    <name evidence="8" type="ORF">SAMN04487820_105262</name>
</gene>
<evidence type="ECO:0000256" key="3">
    <source>
        <dbReference type="ARBA" id="ARBA00022801"/>
    </source>
</evidence>
<dbReference type="Pfam" id="PF17389">
    <property type="entry name" value="Bac_rhamnosid6H"/>
    <property type="match status" value="1"/>
</dbReference>
<evidence type="ECO:0000256" key="2">
    <source>
        <dbReference type="ARBA" id="ARBA00012652"/>
    </source>
</evidence>
<dbReference type="InterPro" id="IPR008928">
    <property type="entry name" value="6-hairpin_glycosidase_sf"/>
</dbReference>
<dbReference type="PANTHER" id="PTHR33307">
    <property type="entry name" value="ALPHA-RHAMNOSIDASE (EUROFUNG)"/>
    <property type="match status" value="1"/>
</dbReference>
<feature type="domain" description="Alpha-L-rhamnosidase C-terminal" evidence="7">
    <location>
        <begin position="947"/>
        <end position="1024"/>
    </location>
</feature>
<dbReference type="AlphaFoldDB" id="A0A1G9A1H7"/>
<feature type="domain" description="Bacterial alpha-L-rhamnosidase N-terminal" evidence="5">
    <location>
        <begin position="191"/>
        <end position="263"/>
    </location>
</feature>
<dbReference type="PROSITE" id="PS51318">
    <property type="entry name" value="TAT"/>
    <property type="match status" value="1"/>
</dbReference>
<sequence length="1071" mass="114946">MAEMSSGADGVSRRKFLQATAASAAGLASSGTTVALGAEAAAATAVGGETLGGLSVAGRFDQPLGVDNRTPLLGWRLGRGTQHAYRIRAASSAEKLATPDLWDTGWVRSGTSTGVPYAGEPLGSRQPVVWQVRVTDAHGTVSEWSAPSRWELGLLDRSDWSPAVWIEHPDRDNTAPLPVFARGFTVDDGRTVTRARLYLAGLGAYDATLNGRRVTDAVHLPGDSNPQQSVEVGTYDVTELLESGPNVLGVQLGNGIFNAVEVTNPAVGRTEAYDKFTSEIVQPTTLAAATGTGDTSIRVADVDGFDVGATVDIDTGDSGTRLESRVITAVGTVGADGSGIGFSEPLAHGHDKGATVNHSGTANEARTAISPRLLARLEVGYADGSTDTIVTDRQWRTALGPSVTDNWYAGTDYDARREQPGWDRPGADLSAAATRGNGEPTGWIDAGIAPPPNLATDLAWRQGNPVRIVDTVAPVAVTEPKPGTWVFDFGQNFSALFDLRVDPSVPAGTVLKMQPAESLHGDGTVDASSMGSDEHIYDTYTTAGAARGERWRPQFVYHGFQYVQLTGLPSGHRATKGMLTALPIRASMDVSGDVSTSSDMVNRIHRMSTHSIASNTQSIFTDCPNREKLGWLADVLHSIQAIHRNFEMSAYLPHMQRVMREAQLASGPDAGMVPAHAPEFPVFGGGYRDDINWGSSVIVLPWWLWQHHGDTATMAEYYPDMVGYHDFVRTVQAGADGGTNLVRGGLGDWVAADDRTPKLLTGTYAYYRMTHKLARMADALGRSADARRYSDLAADIRDEFNARFFNEKLRAYTNEGNDGTVGTQADDALALDAGLVPDGQEKHVLDDLVRRIHAYHPSGGGPHLSGGTISLGPTFRALTEGGRADVVWDVLHETTRPSYGAFLRPSEMNPHGMTTVPEHWHAPENSSSLNHMILLQIDEWFSTGLAGIQRAPDSVAYGKAVVKPRLVGTDEHPLTHVDGYYDGPRGRISSSWRLKGQGSRDFEFDVTIPANSVGEIHVPTIRPQAVWLNGRHVRASKEVKFESYTDGCAVYSVGPGNYSFSSQLHQGGGPR</sequence>
<evidence type="ECO:0000259" key="5">
    <source>
        <dbReference type="Pfam" id="PF08531"/>
    </source>
</evidence>
<dbReference type="InterPro" id="IPR013737">
    <property type="entry name" value="Bac_rhamnosid_N"/>
</dbReference>
<accession>A0A1G9A1H7</accession>
<evidence type="ECO:0000313" key="9">
    <source>
        <dbReference type="Proteomes" id="UP000199213"/>
    </source>
</evidence>
<dbReference type="Pfam" id="PF08531">
    <property type="entry name" value="Bac_rhamnosid_N"/>
    <property type="match status" value="2"/>
</dbReference>
<dbReference type="PIRSF" id="PIRSF010631">
    <property type="entry name" value="A-rhamnsds"/>
    <property type="match status" value="1"/>
</dbReference>
<keyword evidence="9" id="KW-1185">Reference proteome</keyword>
<dbReference type="InterPro" id="IPR006311">
    <property type="entry name" value="TAT_signal"/>
</dbReference>
<keyword evidence="3" id="KW-0378">Hydrolase</keyword>
<feature type="domain" description="Bacterial alpha-L-rhamnosidase N-terminal" evidence="5">
    <location>
        <begin position="363"/>
        <end position="431"/>
    </location>
</feature>
<dbReference type="Proteomes" id="UP000199213">
    <property type="component" value="Unassembled WGS sequence"/>
</dbReference>
<dbReference type="Gene3D" id="2.60.40.10">
    <property type="entry name" value="Immunoglobulins"/>
    <property type="match status" value="1"/>
</dbReference>
<proteinExistence type="predicted"/>
<dbReference type="InterPro" id="IPR008902">
    <property type="entry name" value="Rhamnosid_concanavalin"/>
</dbReference>
<dbReference type="InterPro" id="IPR013783">
    <property type="entry name" value="Ig-like_fold"/>
</dbReference>
<dbReference type="Gene3D" id="2.60.120.260">
    <property type="entry name" value="Galactose-binding domain-like"/>
    <property type="match status" value="3"/>
</dbReference>
<evidence type="ECO:0000256" key="1">
    <source>
        <dbReference type="ARBA" id="ARBA00001445"/>
    </source>
</evidence>
<name>A0A1G9A1H7_ACTMZ</name>
<protein>
    <recommendedName>
        <fullName evidence="2">alpha-L-rhamnosidase</fullName>
        <ecNumber evidence="2">3.2.1.40</ecNumber>
    </recommendedName>
</protein>
<evidence type="ECO:0000313" key="8">
    <source>
        <dbReference type="EMBL" id="SDK21239.1"/>
    </source>
</evidence>
<dbReference type="EMBL" id="FNFM01000005">
    <property type="protein sequence ID" value="SDK21239.1"/>
    <property type="molecule type" value="Genomic_DNA"/>
</dbReference>
<dbReference type="PANTHER" id="PTHR33307:SF11">
    <property type="entry name" value="ALPHA-L-RHAMNOSIDASE"/>
    <property type="match status" value="1"/>
</dbReference>
<dbReference type="InterPro" id="IPR016007">
    <property type="entry name" value="Alpha_rhamnosid"/>
</dbReference>
<dbReference type="Pfam" id="PF17390">
    <property type="entry name" value="Bac_rhamnosid_C"/>
    <property type="match status" value="1"/>
</dbReference>
<feature type="domain" description="Alpha-L-rhamnosidase six-hairpin glycosidase" evidence="6">
    <location>
        <begin position="592"/>
        <end position="942"/>
    </location>
</feature>
<evidence type="ECO:0000259" key="7">
    <source>
        <dbReference type="Pfam" id="PF17390"/>
    </source>
</evidence>
<dbReference type="Pfam" id="PF25788">
    <property type="entry name" value="Ig_Rha78A_N"/>
    <property type="match status" value="1"/>
</dbReference>
<dbReference type="EC" id="3.2.1.40" evidence="2"/>
<organism evidence="8 9">
    <name type="scientific">Actinopolyspora mzabensis</name>
    <dbReference type="NCBI Taxonomy" id="995066"/>
    <lineage>
        <taxon>Bacteria</taxon>
        <taxon>Bacillati</taxon>
        <taxon>Actinomycetota</taxon>
        <taxon>Actinomycetes</taxon>
        <taxon>Actinopolysporales</taxon>
        <taxon>Actinopolysporaceae</taxon>
        <taxon>Actinopolyspora</taxon>
    </lineage>
</organism>
<dbReference type="RefSeq" id="WP_092627811.1">
    <property type="nucleotide sequence ID" value="NZ_FNFM01000005.1"/>
</dbReference>
<dbReference type="InterPro" id="IPR012341">
    <property type="entry name" value="6hp_glycosidase-like_sf"/>
</dbReference>
<dbReference type="SUPFAM" id="SSF48208">
    <property type="entry name" value="Six-hairpin glycosidases"/>
    <property type="match status" value="1"/>
</dbReference>
<dbReference type="InterPro" id="IPR035396">
    <property type="entry name" value="Bac_rhamnosid6H"/>
</dbReference>
<feature type="domain" description="Alpha-L-rhamnosidase concanavalin-like" evidence="4">
    <location>
        <begin position="480"/>
        <end position="581"/>
    </location>
</feature>